<dbReference type="InterPro" id="IPR001466">
    <property type="entry name" value="Beta-lactam-related"/>
</dbReference>
<comment type="caution">
    <text evidence="2">The sequence shown here is derived from an EMBL/GenBank/DDBJ whole genome shotgun (WGS) entry which is preliminary data.</text>
</comment>
<feature type="domain" description="Beta-lactamase-related" evidence="1">
    <location>
        <begin position="113"/>
        <end position="405"/>
    </location>
</feature>
<dbReference type="InterPro" id="IPR050789">
    <property type="entry name" value="Diverse_Enzym_Activities"/>
</dbReference>
<evidence type="ECO:0000313" key="3">
    <source>
        <dbReference type="Proteomes" id="UP001253545"/>
    </source>
</evidence>
<name>A0ABU2ZR77_9ALTE</name>
<dbReference type="Proteomes" id="UP001253545">
    <property type="component" value="Unassembled WGS sequence"/>
</dbReference>
<dbReference type="Gene3D" id="3.40.710.10">
    <property type="entry name" value="DD-peptidase/beta-lactamase superfamily"/>
    <property type="match status" value="1"/>
</dbReference>
<accession>A0ABU2ZR77</accession>
<keyword evidence="2" id="KW-0378">Hydrolase</keyword>
<keyword evidence="3" id="KW-1185">Reference proteome</keyword>
<dbReference type="SUPFAM" id="SSF56601">
    <property type="entry name" value="beta-lactamase/transpeptidase-like"/>
    <property type="match status" value="1"/>
</dbReference>
<dbReference type="PANTHER" id="PTHR43283:SF7">
    <property type="entry name" value="BETA-LACTAMASE-RELATED DOMAIN-CONTAINING PROTEIN"/>
    <property type="match status" value="1"/>
</dbReference>
<gene>
    <name evidence="2" type="ORF">RM552_08210</name>
</gene>
<dbReference type="PANTHER" id="PTHR43283">
    <property type="entry name" value="BETA-LACTAMASE-RELATED"/>
    <property type="match status" value="1"/>
</dbReference>
<dbReference type="Pfam" id="PF00144">
    <property type="entry name" value="Beta-lactamase"/>
    <property type="match status" value="1"/>
</dbReference>
<dbReference type="GO" id="GO:0016787">
    <property type="term" value="F:hydrolase activity"/>
    <property type="evidence" value="ECO:0007669"/>
    <property type="project" value="UniProtKB-KW"/>
</dbReference>
<reference evidence="2 3" key="1">
    <citation type="submission" date="2023-09" db="EMBL/GenBank/DDBJ databases">
        <authorList>
            <person name="Rey-Velasco X."/>
        </authorList>
    </citation>
    <scope>NUCLEOTIDE SEQUENCE [LARGE SCALE GENOMIC DNA]</scope>
    <source>
        <strain evidence="2 3">P117</strain>
    </source>
</reference>
<evidence type="ECO:0000313" key="2">
    <source>
        <dbReference type="EMBL" id="MDT0594819.1"/>
    </source>
</evidence>
<dbReference type="EMBL" id="JAVRHX010000002">
    <property type="protein sequence ID" value="MDT0594819.1"/>
    <property type="molecule type" value="Genomic_DNA"/>
</dbReference>
<organism evidence="2 3">
    <name type="scientific">Glaciecola petra</name>
    <dbReference type="NCBI Taxonomy" id="3075602"/>
    <lineage>
        <taxon>Bacteria</taxon>
        <taxon>Pseudomonadati</taxon>
        <taxon>Pseudomonadota</taxon>
        <taxon>Gammaproteobacteria</taxon>
        <taxon>Alteromonadales</taxon>
        <taxon>Alteromonadaceae</taxon>
        <taxon>Glaciecola</taxon>
    </lineage>
</organism>
<protein>
    <submittedName>
        <fullName evidence="2">Serine hydrolase domain-containing protein</fullName>
        <ecNumber evidence="2">3.1.1.103</ecNumber>
    </submittedName>
</protein>
<evidence type="ECO:0000259" key="1">
    <source>
        <dbReference type="Pfam" id="PF00144"/>
    </source>
</evidence>
<sequence>MNIKNSSSILLIGFLSLGVFLVSAQEDSSRTDVNYHSKMYKDYKHVEFDLGGEPSRFAWREMPGLFPHTTIHHNKTRPLAVDLNSKVNQWQVKIDDKALSFDDYVSADERIDSMMILHKGKIVYQRYKTIGPLERHMTWSVTKVVTATALAVLEEQGKVDMKAPVKTYLPDFANSAWGNIALQDVVDMSSGIDCRDSDGYQNPEVCVYRAEEALGVVPQIRKTIGTASEFLKSMSAHRKAGEETEYTSSNTIITGLVVEAITQKPLARAFSDLLWRPMGAEADGLMLINKHGEAYASGGLSARLSDIARFGLMFFDNNRGWGTIGKNHRDFLKNKHRPLFSDERIEQLDTLFDGDAPLHSRWQWDLIWKDGDMFKSGYSGQGLYVSSGNELVMVWFGTADTEFQQHELLPLARKLSVSGLLK</sequence>
<dbReference type="EC" id="3.1.1.103" evidence="2"/>
<dbReference type="InterPro" id="IPR012338">
    <property type="entry name" value="Beta-lactam/transpept-like"/>
</dbReference>
<proteinExistence type="predicted"/>
<dbReference type="RefSeq" id="WP_311368343.1">
    <property type="nucleotide sequence ID" value="NZ_JAVRHX010000002.1"/>
</dbReference>